<protein>
    <recommendedName>
        <fullName evidence="3">DUF2281 domain-containing protein</fullName>
    </recommendedName>
</protein>
<evidence type="ECO:0000313" key="2">
    <source>
        <dbReference type="Proteomes" id="UP000190774"/>
    </source>
</evidence>
<dbReference type="RefSeq" id="WP_139373219.1">
    <property type="nucleotide sequence ID" value="NZ_FUYE01000007.1"/>
</dbReference>
<gene>
    <name evidence="1" type="ORF">SAMN02745166_02390</name>
</gene>
<reference evidence="2" key="1">
    <citation type="submission" date="2017-02" db="EMBL/GenBank/DDBJ databases">
        <authorList>
            <person name="Varghese N."/>
            <person name="Submissions S."/>
        </authorList>
    </citation>
    <scope>NUCLEOTIDE SEQUENCE [LARGE SCALE GENOMIC DNA]</scope>
    <source>
        <strain evidence="2">ATCC 700200</strain>
    </source>
</reference>
<sequence>MSTLAEIELAAAKLPASDKESLMVWLQFELEAEKKAVPGQRVSGLGKGAWSVANDFNDPLPDEFWLGEDA</sequence>
<evidence type="ECO:0000313" key="1">
    <source>
        <dbReference type="EMBL" id="SKA96415.1"/>
    </source>
</evidence>
<dbReference type="EMBL" id="FUYE01000007">
    <property type="protein sequence ID" value="SKA96415.1"/>
    <property type="molecule type" value="Genomic_DNA"/>
</dbReference>
<accession>A0A1T4Y547</accession>
<proteinExistence type="predicted"/>
<keyword evidence="2" id="KW-1185">Reference proteome</keyword>
<dbReference type="AlphaFoldDB" id="A0A1T4Y547"/>
<dbReference type="STRING" id="48467.SAMN02745166_02390"/>
<name>A0A1T4Y547_9BACT</name>
<dbReference type="Proteomes" id="UP000190774">
    <property type="component" value="Unassembled WGS sequence"/>
</dbReference>
<evidence type="ECO:0008006" key="3">
    <source>
        <dbReference type="Google" id="ProtNLM"/>
    </source>
</evidence>
<dbReference type="OrthoDB" id="488113at2"/>
<organism evidence="1 2">
    <name type="scientific">Prosthecobacter debontii</name>
    <dbReference type="NCBI Taxonomy" id="48467"/>
    <lineage>
        <taxon>Bacteria</taxon>
        <taxon>Pseudomonadati</taxon>
        <taxon>Verrucomicrobiota</taxon>
        <taxon>Verrucomicrobiia</taxon>
        <taxon>Verrucomicrobiales</taxon>
        <taxon>Verrucomicrobiaceae</taxon>
        <taxon>Prosthecobacter</taxon>
    </lineage>
</organism>